<dbReference type="EMBL" id="CP154834">
    <property type="protein sequence ID" value="XAO74543.1"/>
    <property type="molecule type" value="Genomic_DNA"/>
</dbReference>
<dbReference type="Proteomes" id="UP001463665">
    <property type="component" value="Chromosome"/>
</dbReference>
<gene>
    <name evidence="3" type="ORF">AAFP95_00125</name>
</gene>
<accession>A0AAU6WPN6</accession>
<feature type="domain" description="DUF6705" evidence="2">
    <location>
        <begin position="1"/>
        <end position="188"/>
    </location>
</feature>
<evidence type="ECO:0000256" key="1">
    <source>
        <dbReference type="SAM" id="SignalP"/>
    </source>
</evidence>
<name>A0AAU6WPN6_9FLAO</name>
<dbReference type="PROSITE" id="PS51257">
    <property type="entry name" value="PROKAR_LIPOPROTEIN"/>
    <property type="match status" value="1"/>
</dbReference>
<sequence>MKNKIFLYLPIILLSIGCKAQQYPLDADFTIIPNNSYIKDLNNEYNKFVGNWKAVLGTKEVYLYISKQENRSINRLNKNFFRDVLLVKYKVLINNQIVENTTNITDDKINIISLGTEIDNSVTFGYTGGKCTVGWGTINIGYVDPTHLKWNYQPQSTMVTNKNCPDYPVDGIKINLPYEPDDIIFTKQ</sequence>
<reference evidence="3 4" key="1">
    <citation type="submission" date="2024-04" db="EMBL/GenBank/DDBJ databases">
        <title>Genome sequencing and assembly of rice foliar adapted Chryseobacterium endophyticum OsEnb-ALM-A6.</title>
        <authorList>
            <person name="Kumar S."/>
            <person name="Javed M."/>
            <person name="Chouhan V."/>
            <person name="Charishma K."/>
            <person name="Patel A."/>
            <person name="Kumar M."/>
            <person name="Sahu K.P."/>
            <person name="Kumar A."/>
        </authorList>
    </citation>
    <scope>NUCLEOTIDE SEQUENCE [LARGE SCALE GENOMIC DNA]</scope>
    <source>
        <strain evidence="3 4">OsEnb-ALM-A6</strain>
    </source>
</reference>
<evidence type="ECO:0000313" key="4">
    <source>
        <dbReference type="Proteomes" id="UP001463665"/>
    </source>
</evidence>
<protein>
    <submittedName>
        <fullName evidence="3">DUF6705 family protein</fullName>
    </submittedName>
</protein>
<dbReference type="RefSeq" id="WP_294236399.1">
    <property type="nucleotide sequence ID" value="NZ_CP154834.1"/>
</dbReference>
<evidence type="ECO:0000259" key="2">
    <source>
        <dbReference type="Pfam" id="PF20448"/>
    </source>
</evidence>
<keyword evidence="4" id="KW-1185">Reference proteome</keyword>
<dbReference type="AlphaFoldDB" id="A0AAU6WPN6"/>
<feature type="chain" id="PRO_5043346779" evidence="1">
    <location>
        <begin position="21"/>
        <end position="188"/>
    </location>
</feature>
<evidence type="ECO:0000313" key="3">
    <source>
        <dbReference type="EMBL" id="XAO74543.1"/>
    </source>
</evidence>
<dbReference type="InterPro" id="IPR046551">
    <property type="entry name" value="DUF6705"/>
</dbReference>
<organism evidence="3 4">
    <name type="scientific">Chryseobacterium endophyticum</name>
    <dbReference type="NCBI Taxonomy" id="1854762"/>
    <lineage>
        <taxon>Bacteria</taxon>
        <taxon>Pseudomonadati</taxon>
        <taxon>Bacteroidota</taxon>
        <taxon>Flavobacteriia</taxon>
        <taxon>Flavobacteriales</taxon>
        <taxon>Weeksellaceae</taxon>
        <taxon>Chryseobacterium group</taxon>
        <taxon>Chryseobacterium</taxon>
    </lineage>
</organism>
<dbReference type="Pfam" id="PF20448">
    <property type="entry name" value="DUF6705"/>
    <property type="match status" value="1"/>
</dbReference>
<proteinExistence type="predicted"/>
<feature type="signal peptide" evidence="1">
    <location>
        <begin position="1"/>
        <end position="20"/>
    </location>
</feature>
<keyword evidence="1" id="KW-0732">Signal</keyword>